<dbReference type="AlphaFoldDB" id="A0A133UE14"/>
<feature type="domain" description="CBS" evidence="3">
    <location>
        <begin position="226"/>
        <end position="277"/>
    </location>
</feature>
<keyword evidence="1" id="KW-0677">Repeat</keyword>
<evidence type="ECO:0000256" key="2">
    <source>
        <dbReference type="PROSITE-ProRule" id="PRU00703"/>
    </source>
</evidence>
<organism evidence="4 5">
    <name type="scientific">candidate division MSBL1 archaeon SCGC-AAA259E22</name>
    <dbReference type="NCBI Taxonomy" id="1698265"/>
    <lineage>
        <taxon>Archaea</taxon>
        <taxon>Methanobacteriati</taxon>
        <taxon>Methanobacteriota</taxon>
        <taxon>candidate division MSBL1</taxon>
    </lineage>
</organism>
<dbReference type="SUPFAM" id="SSF54631">
    <property type="entry name" value="CBS-domain pair"/>
    <property type="match status" value="2"/>
</dbReference>
<dbReference type="PANTHER" id="PTHR48108">
    <property type="entry name" value="CBS DOMAIN-CONTAINING PROTEIN CBSX2, CHLOROPLASTIC"/>
    <property type="match status" value="1"/>
</dbReference>
<proteinExistence type="predicted"/>
<feature type="domain" description="CBS" evidence="3">
    <location>
        <begin position="130"/>
        <end position="187"/>
    </location>
</feature>
<reference evidence="4 5" key="1">
    <citation type="journal article" date="2016" name="Sci. Rep.">
        <title>Metabolic traits of an uncultured archaeal lineage -MSBL1- from brine pools of the Red Sea.</title>
        <authorList>
            <person name="Mwirichia R."/>
            <person name="Alam I."/>
            <person name="Rashid M."/>
            <person name="Vinu M."/>
            <person name="Ba-Alawi W."/>
            <person name="Anthony Kamau A."/>
            <person name="Kamanda Ngugi D."/>
            <person name="Goker M."/>
            <person name="Klenk H.P."/>
            <person name="Bajic V."/>
            <person name="Stingl U."/>
        </authorList>
    </citation>
    <scope>NUCLEOTIDE SEQUENCE [LARGE SCALE GENOMIC DNA]</scope>
    <source>
        <strain evidence="4">SCGC-AAA259E22</strain>
    </source>
</reference>
<sequence>MKVGDVMTEDIQAITVPGNRDDAIESFKKLEVSALPVLKKDTGELIGLVRLRDLFENPDENQLAMLVNRDIITVSPDQSLEDAARLMLLNKIRRLPVVKNGELNGIITVRDILARVILEKEVETPVSECMQRRVPSVWQNTPLNVALEILHLSGERALPVLDNNAELSGMIGDEDIIEVSEVKEEEKMGLLRGGSETDKWAWDSEDRIYITKRSLKPPEKTVKEVMTKELLTVTKRAPVNKCARLMEENNVNQILVTAGKRLEGMVSDEDLLKALTE</sequence>
<evidence type="ECO:0000313" key="4">
    <source>
        <dbReference type="EMBL" id="KXA92451.1"/>
    </source>
</evidence>
<dbReference type="SMART" id="SM00116">
    <property type="entry name" value="CBS"/>
    <property type="match status" value="4"/>
</dbReference>
<evidence type="ECO:0000259" key="3">
    <source>
        <dbReference type="PROSITE" id="PS51371"/>
    </source>
</evidence>
<dbReference type="InterPro" id="IPR000644">
    <property type="entry name" value="CBS_dom"/>
</dbReference>
<feature type="domain" description="CBS" evidence="3">
    <location>
        <begin position="7"/>
        <end position="65"/>
    </location>
</feature>
<dbReference type="Gene3D" id="3.10.580.10">
    <property type="entry name" value="CBS-domain"/>
    <property type="match status" value="2"/>
</dbReference>
<keyword evidence="5" id="KW-1185">Reference proteome</keyword>
<dbReference type="Pfam" id="PF00571">
    <property type="entry name" value="CBS"/>
    <property type="match status" value="4"/>
</dbReference>
<protein>
    <recommendedName>
        <fullName evidence="3">CBS domain-containing protein</fullName>
    </recommendedName>
</protein>
<evidence type="ECO:0000256" key="1">
    <source>
        <dbReference type="ARBA" id="ARBA00022737"/>
    </source>
</evidence>
<dbReference type="Proteomes" id="UP000070657">
    <property type="component" value="Unassembled WGS sequence"/>
</dbReference>
<dbReference type="InterPro" id="IPR051462">
    <property type="entry name" value="CBS_domain-containing"/>
</dbReference>
<comment type="caution">
    <text evidence="4">The sequence shown here is derived from an EMBL/GenBank/DDBJ whole genome shotgun (WGS) entry which is preliminary data.</text>
</comment>
<dbReference type="InterPro" id="IPR046342">
    <property type="entry name" value="CBS_dom_sf"/>
</dbReference>
<accession>A0A133UE14</accession>
<dbReference type="EMBL" id="LHXP01000066">
    <property type="protein sequence ID" value="KXA92451.1"/>
    <property type="molecule type" value="Genomic_DNA"/>
</dbReference>
<dbReference type="PANTHER" id="PTHR48108:SF26">
    <property type="entry name" value="CBS DOMAIN-CONTAINING PROTEIN DDB_G0289609"/>
    <property type="match status" value="1"/>
</dbReference>
<dbReference type="PROSITE" id="PS51371">
    <property type="entry name" value="CBS"/>
    <property type="match status" value="4"/>
</dbReference>
<keyword evidence="2" id="KW-0129">CBS domain</keyword>
<name>A0A133UE14_9EURY</name>
<evidence type="ECO:0000313" key="5">
    <source>
        <dbReference type="Proteomes" id="UP000070657"/>
    </source>
</evidence>
<feature type="domain" description="CBS" evidence="3">
    <location>
        <begin position="67"/>
        <end position="122"/>
    </location>
</feature>
<gene>
    <name evidence="4" type="ORF">AKJ66_04135</name>
</gene>